<dbReference type="GO" id="GO:0051010">
    <property type="term" value="F:microtubule plus-end binding"/>
    <property type="evidence" value="ECO:0007669"/>
    <property type="project" value="TreeGrafter"/>
</dbReference>
<evidence type="ECO:0000256" key="5">
    <source>
        <dbReference type="ARBA" id="ARBA00022454"/>
    </source>
</evidence>
<name>A0A9P8BSH0_9FUNG</name>
<reference evidence="20" key="1">
    <citation type="submission" date="2021-06" db="EMBL/GenBank/DDBJ databases">
        <title>Genome Sequence of Mortierella hyaline Strain SCG-10, a Cold-Adapted, Nitrate-Reducing Fungus Isolated from Soil in Minnesota, USA.</title>
        <authorList>
            <person name="Aldossari N."/>
        </authorList>
    </citation>
    <scope>NUCLEOTIDE SEQUENCE</scope>
    <source>
        <strain evidence="20">SCG-10</strain>
    </source>
</reference>
<keyword evidence="6" id="KW-0963">Cytoplasm</keyword>
<organism evidence="20 21">
    <name type="scientific">Linnemannia hyalina</name>
    <dbReference type="NCBI Taxonomy" id="64524"/>
    <lineage>
        <taxon>Eukaryota</taxon>
        <taxon>Fungi</taxon>
        <taxon>Fungi incertae sedis</taxon>
        <taxon>Mucoromycota</taxon>
        <taxon>Mortierellomycotina</taxon>
        <taxon>Mortierellomycetes</taxon>
        <taxon>Mortierellales</taxon>
        <taxon>Mortierellaceae</taxon>
        <taxon>Linnemannia</taxon>
    </lineage>
</organism>
<dbReference type="EMBL" id="JAHRHY010000015">
    <property type="protein sequence ID" value="KAG9063897.1"/>
    <property type="molecule type" value="Genomic_DNA"/>
</dbReference>
<comment type="subcellular location">
    <subcellularLocation>
        <location evidence="3">Chromosome</location>
        <location evidence="3">Centromere</location>
        <location evidence="3">Kinetochore</location>
    </subcellularLocation>
    <subcellularLocation>
        <location evidence="2">Cytoplasm</location>
        <location evidence="2">Cytoskeleton</location>
        <location evidence="2">Spindle</location>
    </subcellularLocation>
    <subcellularLocation>
        <location evidence="1">Nucleus</location>
    </subcellularLocation>
</comment>
<keyword evidence="12" id="KW-0206">Cytoskeleton</keyword>
<evidence type="ECO:0000256" key="18">
    <source>
        <dbReference type="SAM" id="Coils"/>
    </source>
</evidence>
<evidence type="ECO:0000256" key="7">
    <source>
        <dbReference type="ARBA" id="ARBA00022618"/>
    </source>
</evidence>
<feature type="region of interest" description="Disordered" evidence="19">
    <location>
        <begin position="215"/>
        <end position="249"/>
    </location>
</feature>
<dbReference type="GO" id="GO:0051301">
    <property type="term" value="P:cell division"/>
    <property type="evidence" value="ECO:0007669"/>
    <property type="project" value="UniProtKB-KW"/>
</dbReference>
<keyword evidence="5" id="KW-0158">Chromosome</keyword>
<keyword evidence="21" id="KW-1185">Reference proteome</keyword>
<keyword evidence="15" id="KW-0137">Centromere</keyword>
<dbReference type="PANTHER" id="PTHR28017">
    <property type="entry name" value="DASH COMPLEX SUBUNIT DAD3"/>
    <property type="match status" value="1"/>
</dbReference>
<evidence type="ECO:0000256" key="11">
    <source>
        <dbReference type="ARBA" id="ARBA00022838"/>
    </source>
</evidence>
<keyword evidence="7" id="KW-0132">Cell division</keyword>
<evidence type="ECO:0000256" key="13">
    <source>
        <dbReference type="ARBA" id="ARBA00023242"/>
    </source>
</evidence>
<dbReference type="GO" id="GO:0008608">
    <property type="term" value="P:attachment of spindle microtubules to kinetochore"/>
    <property type="evidence" value="ECO:0007669"/>
    <property type="project" value="InterPro"/>
</dbReference>
<keyword evidence="13" id="KW-0539">Nucleus</keyword>
<keyword evidence="8" id="KW-0493">Microtubule</keyword>
<feature type="coiled-coil region" evidence="18">
    <location>
        <begin position="3"/>
        <end position="30"/>
    </location>
</feature>
<evidence type="ECO:0000256" key="3">
    <source>
        <dbReference type="ARBA" id="ARBA00004629"/>
    </source>
</evidence>
<comment type="caution">
    <text evidence="20">The sequence shown here is derived from an EMBL/GenBank/DDBJ whole genome shotgun (WGS) entry which is preliminary data.</text>
</comment>
<keyword evidence="14" id="KW-0131">Cell cycle</keyword>
<evidence type="ECO:0000256" key="12">
    <source>
        <dbReference type="ARBA" id="ARBA00023212"/>
    </source>
</evidence>
<evidence type="ECO:0000256" key="16">
    <source>
        <dbReference type="ARBA" id="ARBA00044179"/>
    </source>
</evidence>
<evidence type="ECO:0000256" key="1">
    <source>
        <dbReference type="ARBA" id="ARBA00004123"/>
    </source>
</evidence>
<evidence type="ECO:0000256" key="19">
    <source>
        <dbReference type="SAM" id="MobiDB-lite"/>
    </source>
</evidence>
<evidence type="ECO:0000256" key="8">
    <source>
        <dbReference type="ARBA" id="ARBA00022701"/>
    </source>
</evidence>
<feature type="compositionally biased region" description="Low complexity" evidence="19">
    <location>
        <begin position="172"/>
        <end position="184"/>
    </location>
</feature>
<dbReference type="GO" id="GO:0072686">
    <property type="term" value="C:mitotic spindle"/>
    <property type="evidence" value="ECO:0007669"/>
    <property type="project" value="InterPro"/>
</dbReference>
<evidence type="ECO:0000256" key="14">
    <source>
        <dbReference type="ARBA" id="ARBA00023306"/>
    </source>
</evidence>
<dbReference type="PANTHER" id="PTHR28017:SF1">
    <property type="entry name" value="DASH COMPLEX SUBUNIT DAD3"/>
    <property type="match status" value="1"/>
</dbReference>
<evidence type="ECO:0000256" key="10">
    <source>
        <dbReference type="ARBA" id="ARBA00022829"/>
    </source>
</evidence>
<evidence type="ECO:0000256" key="6">
    <source>
        <dbReference type="ARBA" id="ARBA00022490"/>
    </source>
</evidence>
<protein>
    <recommendedName>
        <fullName evidence="16">DASH complex subunit DAD3</fullName>
    </recommendedName>
    <alternativeName>
        <fullName evidence="17">Outer kinetochore protein DAD3</fullName>
    </alternativeName>
</protein>
<evidence type="ECO:0000313" key="20">
    <source>
        <dbReference type="EMBL" id="KAG9063897.1"/>
    </source>
</evidence>
<keyword evidence="18" id="KW-0175">Coiled coil</keyword>
<dbReference type="Pfam" id="PF08656">
    <property type="entry name" value="DASH_Dad3"/>
    <property type="match status" value="1"/>
</dbReference>
<evidence type="ECO:0000256" key="15">
    <source>
        <dbReference type="ARBA" id="ARBA00023328"/>
    </source>
</evidence>
<gene>
    <name evidence="20" type="ORF">KI688_004011</name>
</gene>
<dbReference type="InterPro" id="IPR013965">
    <property type="entry name" value="DASH_Dad3"/>
</dbReference>
<dbReference type="GO" id="GO:0042729">
    <property type="term" value="C:DASH complex"/>
    <property type="evidence" value="ECO:0007669"/>
    <property type="project" value="InterPro"/>
</dbReference>
<evidence type="ECO:0000256" key="17">
    <source>
        <dbReference type="ARBA" id="ARBA00044305"/>
    </source>
</evidence>
<comment type="similarity">
    <text evidence="4">Belongs to the DASH complex DAD3 family.</text>
</comment>
<evidence type="ECO:0000256" key="9">
    <source>
        <dbReference type="ARBA" id="ARBA00022776"/>
    </source>
</evidence>
<sequence length="249" mass="28007">MSSKELLAEYAKLAAKLEHINETLQEMNAVDIAQLIDKIRVVERKMSLVYTLFKQSVYSITMQNAQHDQDLHNFQSQDPDTKLNTEIDEQQQQYQNITPQLQQSQSQDHRRYSQEQQQYQPQSQQSDYDSSPPQSQTQQPLRSSLRTSNNENGNNSNQQPTSILRNSTYRPTTGTTTATTGTGTSRMSNAREEYQAATGNKSILALSRGQEGRSRWGNHYGYHSGSAGGGGGGSGGFDSENHTNRPRYH</sequence>
<proteinExistence type="inferred from homology"/>
<feature type="compositionally biased region" description="Low complexity" evidence="19">
    <location>
        <begin position="114"/>
        <end position="157"/>
    </location>
</feature>
<keyword evidence="11" id="KW-0995">Kinetochore</keyword>
<dbReference type="OrthoDB" id="2443965at2759"/>
<feature type="region of interest" description="Disordered" evidence="19">
    <location>
        <begin position="99"/>
        <end position="188"/>
    </location>
</feature>
<dbReference type="Proteomes" id="UP000707451">
    <property type="component" value="Unassembled WGS sequence"/>
</dbReference>
<feature type="compositionally biased region" description="Polar residues" evidence="19">
    <location>
        <begin position="158"/>
        <end position="171"/>
    </location>
</feature>
<evidence type="ECO:0000256" key="2">
    <source>
        <dbReference type="ARBA" id="ARBA00004186"/>
    </source>
</evidence>
<accession>A0A9P8BSH0</accession>
<keyword evidence="9" id="KW-0498">Mitosis</keyword>
<dbReference type="GO" id="GO:0005874">
    <property type="term" value="C:microtubule"/>
    <property type="evidence" value="ECO:0007669"/>
    <property type="project" value="UniProtKB-KW"/>
</dbReference>
<evidence type="ECO:0000313" key="21">
    <source>
        <dbReference type="Proteomes" id="UP000707451"/>
    </source>
</evidence>
<keyword evidence="10" id="KW-0159">Chromosome partition</keyword>
<evidence type="ECO:0000256" key="4">
    <source>
        <dbReference type="ARBA" id="ARBA00006277"/>
    </source>
</evidence>
<feature type="compositionally biased region" description="Gly residues" evidence="19">
    <location>
        <begin position="226"/>
        <end position="236"/>
    </location>
</feature>
<dbReference type="AlphaFoldDB" id="A0A9P8BSH0"/>